<dbReference type="EMBL" id="CADCUW010000569">
    <property type="protein sequence ID" value="CAA9449301.1"/>
    <property type="molecule type" value="Genomic_DNA"/>
</dbReference>
<sequence length="166" mass="18032">MTPPLVRPIPAGLTLAEKVLLLAMAVSLVHHVDHVLRRDHSGWPFTPDVTPFTYSLVAYPVLIAVLLLRSRPWLRVGRCLVCPATSPERSEGLRGVALCEILDAEFGERPNYAILPARGDLRAGALRPSSFPARRAGRGALRSKGRRDRRPAGPSRRPRGGPAGAV</sequence>
<keyword evidence="2" id="KW-1133">Transmembrane helix</keyword>
<organism evidence="3">
    <name type="scientific">uncultured Rubrobacteraceae bacterium</name>
    <dbReference type="NCBI Taxonomy" id="349277"/>
    <lineage>
        <taxon>Bacteria</taxon>
        <taxon>Bacillati</taxon>
        <taxon>Actinomycetota</taxon>
        <taxon>Rubrobacteria</taxon>
        <taxon>Rubrobacterales</taxon>
        <taxon>Rubrobacteraceae</taxon>
        <taxon>environmental samples</taxon>
    </lineage>
</organism>
<keyword evidence="2" id="KW-0812">Transmembrane</keyword>
<accession>A0A6J4QMH4</accession>
<keyword evidence="2" id="KW-0472">Membrane</keyword>
<feature type="region of interest" description="Disordered" evidence="1">
    <location>
        <begin position="129"/>
        <end position="166"/>
    </location>
</feature>
<proteinExistence type="predicted"/>
<evidence type="ECO:0000256" key="1">
    <source>
        <dbReference type="SAM" id="MobiDB-lite"/>
    </source>
</evidence>
<evidence type="ECO:0000256" key="2">
    <source>
        <dbReference type="SAM" id="Phobius"/>
    </source>
</evidence>
<protein>
    <submittedName>
        <fullName evidence="3">Uncharacterized protein</fullName>
    </submittedName>
</protein>
<reference evidence="3" key="1">
    <citation type="submission" date="2020-02" db="EMBL/GenBank/DDBJ databases">
        <authorList>
            <person name="Meier V. D."/>
        </authorList>
    </citation>
    <scope>NUCLEOTIDE SEQUENCE</scope>
    <source>
        <strain evidence="3">AVDCRST_MAG01</strain>
    </source>
</reference>
<feature type="transmembrane region" description="Helical" evidence="2">
    <location>
        <begin position="52"/>
        <end position="68"/>
    </location>
</feature>
<feature type="compositionally biased region" description="Basic residues" evidence="1">
    <location>
        <begin position="135"/>
        <end position="149"/>
    </location>
</feature>
<gene>
    <name evidence="3" type="ORF">AVDCRST_MAG01-01-4397</name>
</gene>
<evidence type="ECO:0000313" key="3">
    <source>
        <dbReference type="EMBL" id="CAA9449301.1"/>
    </source>
</evidence>
<dbReference type="AlphaFoldDB" id="A0A6J4QMH4"/>
<name>A0A6J4QMH4_9ACTN</name>